<proteinExistence type="predicted"/>
<reference evidence="1" key="1">
    <citation type="submission" date="2020-02" db="EMBL/GenBank/DDBJ databases">
        <authorList>
            <person name="Meier V. D."/>
        </authorList>
    </citation>
    <scope>NUCLEOTIDE SEQUENCE</scope>
    <source>
        <strain evidence="1">AVDCRST_MAG74</strain>
    </source>
</reference>
<dbReference type="EMBL" id="CADCUR010000024">
    <property type="protein sequence ID" value="CAA9380342.1"/>
    <property type="molecule type" value="Genomic_DNA"/>
</dbReference>
<accession>A0A6J4NB99</accession>
<evidence type="ECO:0008006" key="2">
    <source>
        <dbReference type="Google" id="ProtNLM"/>
    </source>
</evidence>
<organism evidence="1">
    <name type="scientific">uncultured Pyrinomonadaceae bacterium</name>
    <dbReference type="NCBI Taxonomy" id="2283094"/>
    <lineage>
        <taxon>Bacteria</taxon>
        <taxon>Pseudomonadati</taxon>
        <taxon>Acidobacteriota</taxon>
        <taxon>Blastocatellia</taxon>
        <taxon>Blastocatellales</taxon>
        <taxon>Pyrinomonadaceae</taxon>
        <taxon>environmental samples</taxon>
    </lineage>
</organism>
<name>A0A6J4NB99_9BACT</name>
<gene>
    <name evidence="1" type="ORF">AVDCRST_MAG74-446</name>
</gene>
<evidence type="ECO:0000313" key="1">
    <source>
        <dbReference type="EMBL" id="CAA9380342.1"/>
    </source>
</evidence>
<sequence length="110" mass="12412">MVTFCKSTNCPSSQELLAFQNGEVSSRERGGIEKHLAACEFCDSEVEFYAHYPQSEETVAKVEIPLPLYELAEALLGNKHKDFFTLNKLLSDDKALKGKTWKSRKVKKLA</sequence>
<protein>
    <recommendedName>
        <fullName evidence="2">Zinc-finger domain-containing protein</fullName>
    </recommendedName>
</protein>
<dbReference type="AlphaFoldDB" id="A0A6J4NB99"/>